<protein>
    <submittedName>
        <fullName evidence="3">Germination-specific N-acetylmuramoyl-L-alanine amidase</fullName>
        <ecNumber evidence="3">3.5.1.28</ecNumber>
    </submittedName>
</protein>
<evidence type="ECO:0000256" key="1">
    <source>
        <dbReference type="ARBA" id="ARBA00022801"/>
    </source>
</evidence>
<dbReference type="SMART" id="SM00646">
    <property type="entry name" value="Ami_3"/>
    <property type="match status" value="1"/>
</dbReference>
<dbReference type="InterPro" id="IPR050695">
    <property type="entry name" value="N-acetylmuramoyl_amidase_3"/>
</dbReference>
<dbReference type="Gene3D" id="3.40.630.40">
    <property type="entry name" value="Zn-dependent exopeptidases"/>
    <property type="match status" value="1"/>
</dbReference>
<dbReference type="Proteomes" id="UP000216752">
    <property type="component" value="Chromosome"/>
</dbReference>
<dbReference type="EC" id="3.5.1.28" evidence="3"/>
<evidence type="ECO:0000259" key="2">
    <source>
        <dbReference type="SMART" id="SM00646"/>
    </source>
</evidence>
<proteinExistence type="predicted"/>
<keyword evidence="4" id="KW-1185">Reference proteome</keyword>
<reference evidence="3" key="1">
    <citation type="submission" date="2024-05" db="EMBL/GenBank/DDBJ databases">
        <title>Isolation and characterization of Sporomusa carbonis sp. nov., a carboxydotrophic hydrogenogen in the genus of Sporomusa isolated from a charcoal burning pile.</title>
        <authorList>
            <person name="Boeer T."/>
            <person name="Rosenbaum F."/>
            <person name="Eysell L."/>
            <person name="Mueller V."/>
            <person name="Daniel R."/>
            <person name="Poehlein A."/>
        </authorList>
    </citation>
    <scope>NUCLEOTIDE SEQUENCE [LARGE SCALE GENOMIC DNA]</scope>
    <source>
        <strain evidence="3">DSM 10669</strain>
    </source>
</reference>
<dbReference type="PANTHER" id="PTHR30404">
    <property type="entry name" value="N-ACETYLMURAMOYL-L-ALANINE AMIDASE"/>
    <property type="match status" value="1"/>
</dbReference>
<dbReference type="SUPFAM" id="SSF53187">
    <property type="entry name" value="Zn-dependent exopeptidases"/>
    <property type="match status" value="1"/>
</dbReference>
<evidence type="ECO:0000313" key="4">
    <source>
        <dbReference type="Proteomes" id="UP000216752"/>
    </source>
</evidence>
<gene>
    <name evidence="3" type="primary">cwlD</name>
    <name evidence="3" type="ORF">SPSIL_029460</name>
</gene>
<dbReference type="RefSeq" id="WP_094606314.1">
    <property type="nucleotide sequence ID" value="NZ_CP155573.1"/>
</dbReference>
<dbReference type="CDD" id="cd02696">
    <property type="entry name" value="MurNAc-LAA"/>
    <property type="match status" value="1"/>
</dbReference>
<organism evidence="3 4">
    <name type="scientific">Sporomusa silvacetica DSM 10669</name>
    <dbReference type="NCBI Taxonomy" id="1123289"/>
    <lineage>
        <taxon>Bacteria</taxon>
        <taxon>Bacillati</taxon>
        <taxon>Bacillota</taxon>
        <taxon>Negativicutes</taxon>
        <taxon>Selenomonadales</taxon>
        <taxon>Sporomusaceae</taxon>
        <taxon>Sporomusa</taxon>
    </lineage>
</organism>
<sequence>MWILCVSRRYCIALLLPAIFIISSIYAYNSTHNLTGKVIVVDAGHGGIDPGANRPNVLEKNINLAVALQLKEMLNKYGAKVVLSRQTDTELSSECDNGKVRGRYHRDLAARVEMVEESDADLFISIHANAVPNAKQHGAEVFYYKKSESSKTLAEAIQNELCLVTQAKHTVKTADYFVLRRNKIPAALIEVGFITNMQERALLQTPEYQLKLAEAIAKGIYTYCQ</sequence>
<dbReference type="EMBL" id="CP155573">
    <property type="protein sequence ID" value="XFO66786.1"/>
    <property type="molecule type" value="Genomic_DNA"/>
</dbReference>
<dbReference type="GO" id="GO:0008745">
    <property type="term" value="F:N-acetylmuramoyl-L-alanine amidase activity"/>
    <property type="evidence" value="ECO:0007669"/>
    <property type="project" value="UniProtKB-EC"/>
</dbReference>
<dbReference type="Pfam" id="PF01520">
    <property type="entry name" value="Amidase_3"/>
    <property type="match status" value="1"/>
</dbReference>
<feature type="domain" description="MurNAc-LAA" evidence="2">
    <location>
        <begin position="112"/>
        <end position="221"/>
    </location>
</feature>
<name>A0ABZ3IM81_9FIRM</name>
<dbReference type="InterPro" id="IPR002508">
    <property type="entry name" value="MurNAc-LAA_cat"/>
</dbReference>
<accession>A0ABZ3IM81</accession>
<keyword evidence="1 3" id="KW-0378">Hydrolase</keyword>
<evidence type="ECO:0000313" key="3">
    <source>
        <dbReference type="EMBL" id="XFO66786.1"/>
    </source>
</evidence>
<dbReference type="PANTHER" id="PTHR30404:SF0">
    <property type="entry name" value="N-ACETYLMURAMOYL-L-ALANINE AMIDASE AMIC"/>
    <property type="match status" value="1"/>
</dbReference>